<gene>
    <name evidence="1" type="ORF">GKJPGBOP_06663</name>
</gene>
<organism evidence="1 2">
    <name type="scientific">Streptomyces paromomycinus</name>
    <name type="common">Streptomyces rimosus subsp. paromomycinus</name>
    <dbReference type="NCBI Taxonomy" id="92743"/>
    <lineage>
        <taxon>Bacteria</taxon>
        <taxon>Bacillati</taxon>
        <taxon>Actinomycetota</taxon>
        <taxon>Actinomycetes</taxon>
        <taxon>Kitasatosporales</taxon>
        <taxon>Streptomycetaceae</taxon>
        <taxon>Streptomyces</taxon>
    </lineage>
</organism>
<protein>
    <submittedName>
        <fullName evidence="1">Uncharacterized protein</fullName>
    </submittedName>
</protein>
<comment type="caution">
    <text evidence="1">The sequence shown here is derived from an EMBL/GenBank/DDBJ whole genome shotgun (WGS) entry which is preliminary data.</text>
</comment>
<keyword evidence="2" id="KW-1185">Reference proteome</keyword>
<evidence type="ECO:0000313" key="1">
    <source>
        <dbReference type="EMBL" id="GCD46909.1"/>
    </source>
</evidence>
<reference evidence="1 2" key="1">
    <citation type="submission" date="2018-11" db="EMBL/GenBank/DDBJ databases">
        <title>Whole genome sequence of Streptomyces paromomycinus NBRC 15454(T).</title>
        <authorList>
            <person name="Komaki H."/>
            <person name="Tamura T."/>
        </authorList>
    </citation>
    <scope>NUCLEOTIDE SEQUENCE [LARGE SCALE GENOMIC DNA]</scope>
    <source>
        <strain evidence="1 2">NBRC 15454</strain>
    </source>
</reference>
<dbReference type="EMBL" id="BHZD01000001">
    <property type="protein sequence ID" value="GCD46909.1"/>
    <property type="molecule type" value="Genomic_DNA"/>
</dbReference>
<accession>A0A401WCB3</accession>
<sequence length="149" mass="16536">MASNEIQFDCERREDYGDGLEVVPCIDGIPFTDLIDTFETGAGMQPAGDAYGGIFPRLSRLGPVEDYFHGRSADVLGMTVLLGCQCGEQGCWPLMARIAVTGEFVIWDSFEQPYRPERDYTAFGPFQFDRKQYGDAVQALSAKIRSDDA</sequence>
<dbReference type="Proteomes" id="UP000286746">
    <property type="component" value="Unassembled WGS sequence"/>
</dbReference>
<dbReference type="RefSeq" id="WP_125057146.1">
    <property type="nucleotide sequence ID" value="NZ_BHZD01000001.1"/>
</dbReference>
<proteinExistence type="predicted"/>
<evidence type="ECO:0000313" key="2">
    <source>
        <dbReference type="Proteomes" id="UP000286746"/>
    </source>
</evidence>
<dbReference type="AlphaFoldDB" id="A0A401WCB3"/>
<name>A0A401WCB3_STREY</name>